<sequence length="78" mass="8305">MEGRERQTSRVRERETGEGGREGSARAGGTERARGARVAERSVTSEESGMRRTVCDAAGLRLVAVRTGLAMATGNRIG</sequence>
<protein>
    <submittedName>
        <fullName evidence="2">Uncharacterized protein</fullName>
    </submittedName>
</protein>
<comment type="caution">
    <text evidence="2">The sequence shown here is derived from an EMBL/GenBank/DDBJ whole genome shotgun (WGS) entry which is preliminary data.</text>
</comment>
<evidence type="ECO:0000256" key="1">
    <source>
        <dbReference type="SAM" id="MobiDB-lite"/>
    </source>
</evidence>
<dbReference type="EMBL" id="JACHXU010000025">
    <property type="protein sequence ID" value="MBB3209560.1"/>
    <property type="molecule type" value="Genomic_DNA"/>
</dbReference>
<dbReference type="AlphaFoldDB" id="A0A7W5H8Y2"/>
<organism evidence="2 3">
    <name type="scientific">Aporhodopirellula rubra</name>
    <dbReference type="NCBI Taxonomy" id="980271"/>
    <lineage>
        <taxon>Bacteria</taxon>
        <taxon>Pseudomonadati</taxon>
        <taxon>Planctomycetota</taxon>
        <taxon>Planctomycetia</taxon>
        <taxon>Pirellulales</taxon>
        <taxon>Pirellulaceae</taxon>
        <taxon>Aporhodopirellula</taxon>
    </lineage>
</organism>
<feature type="region of interest" description="Disordered" evidence="1">
    <location>
        <begin position="1"/>
        <end position="51"/>
    </location>
</feature>
<proteinExistence type="predicted"/>
<evidence type="ECO:0000313" key="2">
    <source>
        <dbReference type="EMBL" id="MBB3209560.1"/>
    </source>
</evidence>
<keyword evidence="3" id="KW-1185">Reference proteome</keyword>
<gene>
    <name evidence="2" type="ORF">FHS27_005400</name>
</gene>
<reference evidence="2 3" key="1">
    <citation type="submission" date="2020-08" db="EMBL/GenBank/DDBJ databases">
        <title>Genomic Encyclopedia of Type Strains, Phase III (KMG-III): the genomes of soil and plant-associated and newly described type strains.</title>
        <authorList>
            <person name="Whitman W."/>
        </authorList>
    </citation>
    <scope>NUCLEOTIDE SEQUENCE [LARGE SCALE GENOMIC DNA]</scope>
    <source>
        <strain evidence="2 3">CECT 8075</strain>
    </source>
</reference>
<evidence type="ECO:0000313" key="3">
    <source>
        <dbReference type="Proteomes" id="UP000536179"/>
    </source>
</evidence>
<name>A0A7W5H8Y2_9BACT</name>
<dbReference type="Proteomes" id="UP000536179">
    <property type="component" value="Unassembled WGS sequence"/>
</dbReference>
<accession>A0A7W5H8Y2</accession>